<organism evidence="1">
    <name type="scientific">Myoviridae sp. ctiv53</name>
    <dbReference type="NCBI Taxonomy" id="2827703"/>
    <lineage>
        <taxon>Viruses</taxon>
        <taxon>Duplodnaviria</taxon>
        <taxon>Heunggongvirae</taxon>
        <taxon>Uroviricota</taxon>
        <taxon>Caudoviricetes</taxon>
    </lineage>
</organism>
<dbReference type="EMBL" id="BK032828">
    <property type="protein sequence ID" value="DAF62786.1"/>
    <property type="molecule type" value="Genomic_DNA"/>
</dbReference>
<name>A0A8S5TJ18_9CAUD</name>
<evidence type="ECO:0000313" key="1">
    <source>
        <dbReference type="EMBL" id="DAF62786.1"/>
    </source>
</evidence>
<proteinExistence type="predicted"/>
<sequence>MNVQNTISISQTIKHGIERKAAVAVYDSLLEKINAFSGIVEILAECSGQNLDAGKLFFLLSQQEREFNDVLVQLERLI</sequence>
<reference evidence="1" key="1">
    <citation type="journal article" date="2021" name="Proc. Natl. Acad. Sci. U.S.A.">
        <title>A Catalog of Tens of Thousands of Viruses from Human Metagenomes Reveals Hidden Associations with Chronic Diseases.</title>
        <authorList>
            <person name="Tisza M.J."/>
            <person name="Buck C.B."/>
        </authorList>
    </citation>
    <scope>NUCLEOTIDE SEQUENCE</scope>
    <source>
        <strain evidence="1">Ctiv53</strain>
    </source>
</reference>
<accession>A0A8S5TJ18</accession>
<protein>
    <submittedName>
        <fullName evidence="1">Uncharacterized protein</fullName>
    </submittedName>
</protein>